<name>A0A1R3I7Z1_COCAP</name>
<accession>A0A1R3I7Z1</accession>
<gene>
    <name evidence="2" type="ORF">CCACVL1_14167</name>
</gene>
<evidence type="ECO:0000256" key="1">
    <source>
        <dbReference type="SAM" id="MobiDB-lite"/>
    </source>
</evidence>
<sequence length="56" mass="6647">MSSRKWDGEEESLDQITGEDFIDAFMSNFNPPQMTTHERPIRNTKKNKKRARSVKY</sequence>
<evidence type="ECO:0000313" key="2">
    <source>
        <dbReference type="EMBL" id="OMO78715.1"/>
    </source>
</evidence>
<dbReference type="AlphaFoldDB" id="A0A1R3I7Z1"/>
<feature type="region of interest" description="Disordered" evidence="1">
    <location>
        <begin position="27"/>
        <end position="56"/>
    </location>
</feature>
<organism evidence="2 3">
    <name type="scientific">Corchorus capsularis</name>
    <name type="common">Jute</name>
    <dbReference type="NCBI Taxonomy" id="210143"/>
    <lineage>
        <taxon>Eukaryota</taxon>
        <taxon>Viridiplantae</taxon>
        <taxon>Streptophyta</taxon>
        <taxon>Embryophyta</taxon>
        <taxon>Tracheophyta</taxon>
        <taxon>Spermatophyta</taxon>
        <taxon>Magnoliopsida</taxon>
        <taxon>eudicotyledons</taxon>
        <taxon>Gunneridae</taxon>
        <taxon>Pentapetalae</taxon>
        <taxon>rosids</taxon>
        <taxon>malvids</taxon>
        <taxon>Malvales</taxon>
        <taxon>Malvaceae</taxon>
        <taxon>Grewioideae</taxon>
        <taxon>Apeibeae</taxon>
        <taxon>Corchorus</taxon>
    </lineage>
</organism>
<dbReference type="Gramene" id="OMO78715">
    <property type="protein sequence ID" value="OMO78715"/>
    <property type="gene ID" value="CCACVL1_14167"/>
</dbReference>
<dbReference type="Proteomes" id="UP000188268">
    <property type="component" value="Unassembled WGS sequence"/>
</dbReference>
<dbReference type="EMBL" id="AWWV01010525">
    <property type="protein sequence ID" value="OMO78715.1"/>
    <property type="molecule type" value="Genomic_DNA"/>
</dbReference>
<comment type="caution">
    <text evidence="2">The sequence shown here is derived from an EMBL/GenBank/DDBJ whole genome shotgun (WGS) entry which is preliminary data.</text>
</comment>
<keyword evidence="3" id="KW-1185">Reference proteome</keyword>
<reference evidence="2 3" key="1">
    <citation type="submission" date="2013-09" db="EMBL/GenBank/DDBJ databases">
        <title>Corchorus capsularis genome sequencing.</title>
        <authorList>
            <person name="Alam M."/>
            <person name="Haque M.S."/>
            <person name="Islam M.S."/>
            <person name="Emdad E.M."/>
            <person name="Islam M.M."/>
            <person name="Ahmed B."/>
            <person name="Halim A."/>
            <person name="Hossen Q.M.M."/>
            <person name="Hossain M.Z."/>
            <person name="Ahmed R."/>
            <person name="Khan M.M."/>
            <person name="Islam R."/>
            <person name="Rashid M.M."/>
            <person name="Khan S.A."/>
            <person name="Rahman M.S."/>
            <person name="Alam M."/>
        </authorList>
    </citation>
    <scope>NUCLEOTIDE SEQUENCE [LARGE SCALE GENOMIC DNA]</scope>
    <source>
        <strain evidence="3">cv. CVL-1</strain>
        <tissue evidence="2">Whole seedling</tissue>
    </source>
</reference>
<evidence type="ECO:0000313" key="3">
    <source>
        <dbReference type="Proteomes" id="UP000188268"/>
    </source>
</evidence>
<protein>
    <submittedName>
        <fullName evidence="2">Uncharacterized protein</fullName>
    </submittedName>
</protein>
<proteinExistence type="predicted"/>
<feature type="compositionally biased region" description="Basic residues" evidence="1">
    <location>
        <begin position="42"/>
        <end position="56"/>
    </location>
</feature>